<dbReference type="EMBL" id="QURL01000003">
    <property type="protein sequence ID" value="RFC64428.1"/>
    <property type="molecule type" value="Genomic_DNA"/>
</dbReference>
<name>A0A371X5C4_9HYPH</name>
<comment type="caution">
    <text evidence="2">The sequence shown here is derived from an EMBL/GenBank/DDBJ whole genome shotgun (WGS) entry which is preliminary data.</text>
</comment>
<dbReference type="Proteomes" id="UP000264310">
    <property type="component" value="Unassembled WGS sequence"/>
</dbReference>
<protein>
    <submittedName>
        <fullName evidence="2">Uncharacterized protein</fullName>
    </submittedName>
</protein>
<dbReference type="OrthoDB" id="7854136at2"/>
<gene>
    <name evidence="2" type="ORF">DYI37_08955</name>
</gene>
<dbReference type="RefSeq" id="WP_147307905.1">
    <property type="nucleotide sequence ID" value="NZ_QURL01000003.1"/>
</dbReference>
<reference evidence="2 3" key="1">
    <citation type="submission" date="2018-08" db="EMBL/GenBank/DDBJ databases">
        <title>Fulvimarina sp. 85, whole genome shotgun sequence.</title>
        <authorList>
            <person name="Tuo L."/>
        </authorList>
    </citation>
    <scope>NUCLEOTIDE SEQUENCE [LARGE SCALE GENOMIC DNA]</scope>
    <source>
        <strain evidence="2 3">85</strain>
    </source>
</reference>
<evidence type="ECO:0000313" key="3">
    <source>
        <dbReference type="Proteomes" id="UP000264310"/>
    </source>
</evidence>
<sequence>MTASSLRIDSHGPDTGAAGATVIPFTRQGCPTSARMRPDLPAGDLDRLNRLRWLALKSRLAPRPDIERACYLLAADRVKAIEPVANAFFRGLDHHGSMAIELYRPGTAHPSPDEIWMLRLLAAFEEGREKEAAALVSWRIRPMGRRWMRFLAATLGELIVNDTAPDYRDPASA</sequence>
<dbReference type="AlphaFoldDB" id="A0A371X5C4"/>
<evidence type="ECO:0000256" key="1">
    <source>
        <dbReference type="SAM" id="MobiDB-lite"/>
    </source>
</evidence>
<keyword evidence="3" id="KW-1185">Reference proteome</keyword>
<evidence type="ECO:0000313" key="2">
    <source>
        <dbReference type="EMBL" id="RFC64428.1"/>
    </source>
</evidence>
<organism evidence="2 3">
    <name type="scientific">Fulvimarina endophytica</name>
    <dbReference type="NCBI Taxonomy" id="2293836"/>
    <lineage>
        <taxon>Bacteria</taxon>
        <taxon>Pseudomonadati</taxon>
        <taxon>Pseudomonadota</taxon>
        <taxon>Alphaproteobacteria</taxon>
        <taxon>Hyphomicrobiales</taxon>
        <taxon>Aurantimonadaceae</taxon>
        <taxon>Fulvimarina</taxon>
    </lineage>
</organism>
<accession>A0A371X5C4</accession>
<feature type="region of interest" description="Disordered" evidence="1">
    <location>
        <begin position="1"/>
        <end position="20"/>
    </location>
</feature>
<proteinExistence type="predicted"/>